<comment type="caution">
    <text evidence="2">The sequence shown here is derived from an EMBL/GenBank/DDBJ whole genome shotgun (WGS) entry which is preliminary data.</text>
</comment>
<accession>A0A2V4UV83</accession>
<keyword evidence="1" id="KW-1133">Transmembrane helix</keyword>
<dbReference type="RefSeq" id="WP_181416325.1">
    <property type="nucleotide sequence ID" value="NZ_QJSU01000011.1"/>
</dbReference>
<feature type="transmembrane region" description="Helical" evidence="1">
    <location>
        <begin position="199"/>
        <end position="219"/>
    </location>
</feature>
<feature type="transmembrane region" description="Helical" evidence="1">
    <location>
        <begin position="231"/>
        <end position="250"/>
    </location>
</feature>
<dbReference type="AlphaFoldDB" id="A0A2V4UV83"/>
<gene>
    <name evidence="2" type="ORF">DFP82_11139</name>
</gene>
<reference evidence="2 3" key="1">
    <citation type="submission" date="2018-06" db="EMBL/GenBank/DDBJ databases">
        <title>Genomic Encyclopedia of Type Strains, Phase III (KMG-III): the genomes of soil and plant-associated and newly described type strains.</title>
        <authorList>
            <person name="Whitman W."/>
        </authorList>
    </citation>
    <scope>NUCLEOTIDE SEQUENCE [LARGE SCALE GENOMIC DNA]</scope>
    <source>
        <strain evidence="2 3">CECT 5889</strain>
    </source>
</reference>
<name>A0A2V4UV83_9GAMM</name>
<feature type="transmembrane region" description="Helical" evidence="1">
    <location>
        <begin position="99"/>
        <end position="121"/>
    </location>
</feature>
<proteinExistence type="predicted"/>
<evidence type="ECO:0000313" key="2">
    <source>
        <dbReference type="EMBL" id="PYE36690.1"/>
    </source>
</evidence>
<evidence type="ECO:0000256" key="1">
    <source>
        <dbReference type="SAM" id="Phobius"/>
    </source>
</evidence>
<keyword evidence="1" id="KW-0812">Transmembrane</keyword>
<feature type="transmembrane region" description="Helical" evidence="1">
    <location>
        <begin position="127"/>
        <end position="147"/>
    </location>
</feature>
<keyword evidence="1" id="KW-0472">Membrane</keyword>
<dbReference type="InterPro" id="IPR007038">
    <property type="entry name" value="HupE_UreJ"/>
</dbReference>
<organism evidence="2 3">
    <name type="scientific">Psychrobacter fozii</name>
    <dbReference type="NCBI Taxonomy" id="198480"/>
    <lineage>
        <taxon>Bacteria</taxon>
        <taxon>Pseudomonadati</taxon>
        <taxon>Pseudomonadota</taxon>
        <taxon>Gammaproteobacteria</taxon>
        <taxon>Moraxellales</taxon>
        <taxon>Moraxellaceae</taxon>
        <taxon>Psychrobacter</taxon>
    </lineage>
</organism>
<feature type="transmembrane region" description="Helical" evidence="1">
    <location>
        <begin position="66"/>
        <end position="87"/>
    </location>
</feature>
<keyword evidence="3" id="KW-1185">Reference proteome</keyword>
<dbReference type="Proteomes" id="UP000247746">
    <property type="component" value="Unassembled WGS sequence"/>
</dbReference>
<feature type="transmembrane region" description="Helical" evidence="1">
    <location>
        <begin position="167"/>
        <end position="187"/>
    </location>
</feature>
<dbReference type="EMBL" id="QJSU01000011">
    <property type="protein sequence ID" value="PYE36690.1"/>
    <property type="molecule type" value="Genomic_DNA"/>
</dbReference>
<sequence length="251" mass="25870">MTASTNTKTITKTHFSQALSARNIAGGSTVMMTSLMLPSLAQAHAGHIHSTATHTSSLLGTLQAGLMHPLTGFDHLFLAVGMGMLFYGLQKQRLGMMSLAGGLSLGAVLATVSALVGGGAFGSAAGMVEMAILLSVAVLAFVLLGQWRGKAASLNTSVASTATTSDVPLLSMTFGGLAVFHGMAHAMELPAQIGVSGQLGFYAGMMMSMLGLYAVGMVINQQLQQRLGGHFWFQRGLVVLGLGAVFIPVLT</sequence>
<protein>
    <submittedName>
        <fullName evidence="2">Urease accessory protein</fullName>
    </submittedName>
</protein>
<dbReference type="Pfam" id="PF04955">
    <property type="entry name" value="HupE_UreJ"/>
    <property type="match status" value="1"/>
</dbReference>
<evidence type="ECO:0000313" key="3">
    <source>
        <dbReference type="Proteomes" id="UP000247746"/>
    </source>
</evidence>